<feature type="domain" description="Chitin synthase chs-1/2 N-terminal putative transporter" evidence="3">
    <location>
        <begin position="117"/>
        <end position="382"/>
    </location>
</feature>
<dbReference type="InterPro" id="IPR055120">
    <property type="entry name" value="Chs-1/2_IV_N"/>
</dbReference>
<evidence type="ECO:0000313" key="5">
    <source>
        <dbReference type="Proteomes" id="UP001608902"/>
    </source>
</evidence>
<feature type="transmembrane region" description="Helical" evidence="2">
    <location>
        <begin position="220"/>
        <end position="245"/>
    </location>
</feature>
<dbReference type="EMBL" id="JBGFUD010004366">
    <property type="protein sequence ID" value="MFH4979574.1"/>
    <property type="molecule type" value="Genomic_DNA"/>
</dbReference>
<feature type="transmembrane region" description="Helical" evidence="2">
    <location>
        <begin position="356"/>
        <end position="377"/>
    </location>
</feature>
<evidence type="ECO:0000256" key="1">
    <source>
        <dbReference type="SAM" id="MobiDB-lite"/>
    </source>
</evidence>
<protein>
    <recommendedName>
        <fullName evidence="3">Chitin synthase chs-1/2 N-terminal putative transporter domain-containing protein</fullName>
    </recommendedName>
</protein>
<feature type="compositionally biased region" description="Polar residues" evidence="1">
    <location>
        <begin position="27"/>
        <end position="38"/>
    </location>
</feature>
<keyword evidence="5" id="KW-1185">Reference proteome</keyword>
<sequence length="685" mass="77577">MVGKSNYYICLSRWKIEPLQIDDSRQPLVSQSPPTRSRNGPVSYVSSGSSQQSSARAANRPYPYPLDANRSSSKSSRRFGKGSETPMDDRSSATITKAWDVFRLLPPPPDNFGKGFWNDVSLQILKISCFIILFLLTLTSAAVAKSLFLLMTSAIGWGGQTMVICNNKIPEGLTNYVIIEKRHTVKWIWAALLSLAAPELFCFCRSFHRSLFRNVKAPTFLQFLVVFIIESLHAVGVGMLVFHILPDLTATTGATLSSAMCLVPCVLTLLSRKPNKKAIVLIFFDVLCIIAQTSSYWVLPALSTANNQFSWLLPISLTLISLAWWQNFVHTNSALPPIQAVAKFANTLSERRSKTYVFVSLWKCAIYAICAFLFTSYRMPINNLFQSNPFGSKVITVSSLNMNQSQIAAFEDRMKQYETAEPSNFYLDNVEYLLNRLKGEDSDMHLTTENPLHNREGFARPSKRSAEWVDQPETADPYRIYEDKVELNQFTSPYDAFWVVVIQVFAVALCYHSSKFACKVMMQRSGFAFPIILSSPLTVAVLSSVCAQRSIHPCQLYSLLTKELFWRCDANLQSWSAFVKSPQTWMWACWLLSQFWVTIHLWRPKHERLAKTEKLFILSTYNGAFIDISLALNRRRDDKTKILEEDLELDSEDVSSYEMMSGRVHKSPPSLCSTVSSKVDTGLIR</sequence>
<keyword evidence="2" id="KW-0472">Membrane</keyword>
<accession>A0ABD6EHY5</accession>
<keyword evidence="2" id="KW-1133">Transmembrane helix</keyword>
<dbReference type="Proteomes" id="UP001608902">
    <property type="component" value="Unassembled WGS sequence"/>
</dbReference>
<feature type="transmembrane region" description="Helical" evidence="2">
    <location>
        <begin position="251"/>
        <end position="271"/>
    </location>
</feature>
<evidence type="ECO:0000313" key="4">
    <source>
        <dbReference type="EMBL" id="MFH4979574.1"/>
    </source>
</evidence>
<gene>
    <name evidence="4" type="ORF">AB6A40_006283</name>
</gene>
<feature type="transmembrane region" description="Helical" evidence="2">
    <location>
        <begin position="278"/>
        <end position="299"/>
    </location>
</feature>
<feature type="transmembrane region" description="Helical" evidence="2">
    <location>
        <begin position="311"/>
        <end position="329"/>
    </location>
</feature>
<evidence type="ECO:0000259" key="3">
    <source>
        <dbReference type="Pfam" id="PF23000"/>
    </source>
</evidence>
<feature type="compositionally biased region" description="Low complexity" evidence="1">
    <location>
        <begin position="39"/>
        <end position="61"/>
    </location>
</feature>
<name>A0ABD6EHY5_9BILA</name>
<evidence type="ECO:0000256" key="2">
    <source>
        <dbReference type="SAM" id="Phobius"/>
    </source>
</evidence>
<comment type="caution">
    <text evidence="4">The sequence shown here is derived from an EMBL/GenBank/DDBJ whole genome shotgun (WGS) entry which is preliminary data.</text>
</comment>
<feature type="region of interest" description="Disordered" evidence="1">
    <location>
        <begin position="24"/>
        <end position="91"/>
    </location>
</feature>
<proteinExistence type="predicted"/>
<reference evidence="4 5" key="1">
    <citation type="submission" date="2024-08" db="EMBL/GenBank/DDBJ databases">
        <title>Gnathostoma spinigerum genome.</title>
        <authorList>
            <person name="Gonzalez-Bertolin B."/>
            <person name="Monzon S."/>
            <person name="Zaballos A."/>
            <person name="Jimenez P."/>
            <person name="Dekumyoy P."/>
            <person name="Varona S."/>
            <person name="Cuesta I."/>
            <person name="Sumanam S."/>
            <person name="Adisakwattana P."/>
            <person name="Gasser R.B."/>
            <person name="Hernandez-Gonzalez A."/>
            <person name="Young N.D."/>
            <person name="Perteguer M.J."/>
        </authorList>
    </citation>
    <scope>NUCLEOTIDE SEQUENCE [LARGE SCALE GENOMIC DNA]</scope>
    <source>
        <strain evidence="4">AL3</strain>
        <tissue evidence="4">Liver</tissue>
    </source>
</reference>
<feature type="transmembrane region" description="Helical" evidence="2">
    <location>
        <begin position="124"/>
        <end position="144"/>
    </location>
</feature>
<keyword evidence="2" id="KW-0812">Transmembrane</keyword>
<dbReference type="AlphaFoldDB" id="A0ABD6EHY5"/>
<dbReference type="Pfam" id="PF23000">
    <property type="entry name" value="ChitinSynthase_IV_N"/>
    <property type="match status" value="1"/>
</dbReference>
<organism evidence="4 5">
    <name type="scientific">Gnathostoma spinigerum</name>
    <dbReference type="NCBI Taxonomy" id="75299"/>
    <lineage>
        <taxon>Eukaryota</taxon>
        <taxon>Metazoa</taxon>
        <taxon>Ecdysozoa</taxon>
        <taxon>Nematoda</taxon>
        <taxon>Chromadorea</taxon>
        <taxon>Rhabditida</taxon>
        <taxon>Spirurina</taxon>
        <taxon>Gnathostomatomorpha</taxon>
        <taxon>Gnathostomatoidea</taxon>
        <taxon>Gnathostomatidae</taxon>
        <taxon>Gnathostoma</taxon>
    </lineage>
</organism>
<feature type="transmembrane region" description="Helical" evidence="2">
    <location>
        <begin position="187"/>
        <end position="208"/>
    </location>
</feature>